<dbReference type="InterPro" id="IPR029061">
    <property type="entry name" value="THDP-binding"/>
</dbReference>
<comment type="caution">
    <text evidence="8">The sequence shown here is derived from an EMBL/GenBank/DDBJ whole genome shotgun (WGS) entry which is preliminary data.</text>
</comment>
<dbReference type="InterPro" id="IPR012001">
    <property type="entry name" value="Thiamin_PyroP_enz_TPP-bd_dom"/>
</dbReference>
<dbReference type="InterPro" id="IPR029035">
    <property type="entry name" value="DHS-like_NAD/FAD-binding_dom"/>
</dbReference>
<dbReference type="Pfam" id="PF02776">
    <property type="entry name" value="TPP_enzyme_N"/>
    <property type="match status" value="1"/>
</dbReference>
<feature type="domain" description="Thiamine pyrophosphate enzyme N-terminal TPP-binding" evidence="7">
    <location>
        <begin position="4"/>
        <end position="118"/>
    </location>
</feature>
<dbReference type="InterPro" id="IPR045229">
    <property type="entry name" value="TPP_enz"/>
</dbReference>
<protein>
    <submittedName>
        <fullName evidence="8">Acetolactate synthase large subunit</fullName>
    </submittedName>
</protein>
<dbReference type="SUPFAM" id="SSF52467">
    <property type="entry name" value="DHS-like NAD/FAD-binding domain"/>
    <property type="match status" value="1"/>
</dbReference>
<evidence type="ECO:0000259" key="6">
    <source>
        <dbReference type="Pfam" id="PF02775"/>
    </source>
</evidence>
<organism evidence="8 9">
    <name type="scientific">Leptospira hartskeerlii</name>
    <dbReference type="NCBI Taxonomy" id="2023177"/>
    <lineage>
        <taxon>Bacteria</taxon>
        <taxon>Pseudomonadati</taxon>
        <taxon>Spirochaetota</taxon>
        <taxon>Spirochaetia</taxon>
        <taxon>Leptospirales</taxon>
        <taxon>Leptospiraceae</taxon>
        <taxon>Leptospira</taxon>
    </lineage>
</organism>
<proteinExistence type="inferred from homology"/>
<dbReference type="RefSeq" id="WP_100705354.1">
    <property type="nucleotide sequence ID" value="NZ_NPDL01000002.1"/>
</dbReference>
<evidence type="ECO:0000313" key="8">
    <source>
        <dbReference type="EMBL" id="PJZ26528.1"/>
    </source>
</evidence>
<dbReference type="Gene3D" id="3.40.50.1220">
    <property type="entry name" value="TPP-binding domain"/>
    <property type="match status" value="1"/>
</dbReference>
<feature type="domain" description="Thiamine pyrophosphate enzyme TPP-binding" evidence="6">
    <location>
        <begin position="389"/>
        <end position="536"/>
    </location>
</feature>
<dbReference type="Gene3D" id="3.40.50.970">
    <property type="match status" value="2"/>
</dbReference>
<dbReference type="InterPro" id="IPR012000">
    <property type="entry name" value="Thiamin_PyroP_enz_cen_dom"/>
</dbReference>
<dbReference type="EMBL" id="NPDN01000002">
    <property type="protein sequence ID" value="PJZ26528.1"/>
    <property type="molecule type" value="Genomic_DNA"/>
</dbReference>
<evidence type="ECO:0000256" key="4">
    <source>
        <dbReference type="RuleBase" id="RU362132"/>
    </source>
</evidence>
<sequence>MKKTGAELIVYALEQIGVKFTFGIPGVHNTELYDELNISKSITPYLVTHECGAAFMADAISRTSESIGTLVIVPAAGATHALSGIGEAYLDGIPMLIISGGVRTDTGKKFQLHQIDQSGFLKGITKKFFRVETHEEIVPIIFEAFEIATEDEAGPVFIEIPVNIQLFSGTVSYIPKFTPERNVWKIDEAALEGACELLKNSTHPGIFAGWGAREATKELIELAELIGSPVATTLQGLSVFPADHPLHTGMGFGEYSVPAGEAAFENCNCLLAIGTRFSEIPTGSFSMKVPENLIHIDVNPDVFSKNYPAKFELEGDAKHILGAILEKLKKDGIQKKGSERVRELILKKKREYTEEWEKHSIPDKVNPSVFFRELRKQMKEEDILVVDDGNHTFLAAELFPSIRSKTFISPSDFNSMGYCVPASIGAKIASPDRNVVGIVGDGAFLMTGLELLTATTNSVGVVICVFYDGELSQISQGQQIPYSRKTCTILGELQLEGIAKGTGAAYLSLESNENIESVLQQAFRISSEGRPVIVDIKIDYSKRTRFTKGVVQANLGRFPLGEKFRFIGRALWRKLTG</sequence>
<dbReference type="GO" id="GO:0009099">
    <property type="term" value="P:L-valine biosynthetic process"/>
    <property type="evidence" value="ECO:0007669"/>
    <property type="project" value="TreeGrafter"/>
</dbReference>
<dbReference type="SUPFAM" id="SSF52518">
    <property type="entry name" value="Thiamin diphosphate-binding fold (THDP-binding)"/>
    <property type="match status" value="2"/>
</dbReference>
<comment type="similarity">
    <text evidence="2 4">Belongs to the TPP enzyme family.</text>
</comment>
<evidence type="ECO:0000256" key="2">
    <source>
        <dbReference type="ARBA" id="ARBA00007812"/>
    </source>
</evidence>
<dbReference type="InterPro" id="IPR011766">
    <property type="entry name" value="TPP_enzyme_TPP-bd"/>
</dbReference>
<evidence type="ECO:0000256" key="1">
    <source>
        <dbReference type="ARBA" id="ARBA00001964"/>
    </source>
</evidence>
<dbReference type="InterPro" id="IPR000399">
    <property type="entry name" value="TPP-bd_CS"/>
</dbReference>
<evidence type="ECO:0000259" key="7">
    <source>
        <dbReference type="Pfam" id="PF02776"/>
    </source>
</evidence>
<dbReference type="GO" id="GO:0003984">
    <property type="term" value="F:acetolactate synthase activity"/>
    <property type="evidence" value="ECO:0007669"/>
    <property type="project" value="TreeGrafter"/>
</dbReference>
<dbReference type="GO" id="GO:0000287">
    <property type="term" value="F:magnesium ion binding"/>
    <property type="evidence" value="ECO:0007669"/>
    <property type="project" value="InterPro"/>
</dbReference>
<dbReference type="OrthoDB" id="4494979at2"/>
<dbReference type="GO" id="GO:0030976">
    <property type="term" value="F:thiamine pyrophosphate binding"/>
    <property type="evidence" value="ECO:0007669"/>
    <property type="project" value="InterPro"/>
</dbReference>
<reference evidence="8 9" key="1">
    <citation type="submission" date="2017-07" db="EMBL/GenBank/DDBJ databases">
        <title>Leptospira spp. isolated from tropical soils.</title>
        <authorList>
            <person name="Thibeaux R."/>
            <person name="Iraola G."/>
            <person name="Ferres I."/>
            <person name="Bierque E."/>
            <person name="Girault D."/>
            <person name="Soupe-Gilbert M.-E."/>
            <person name="Picardeau M."/>
            <person name="Goarant C."/>
        </authorList>
    </citation>
    <scope>NUCLEOTIDE SEQUENCE [LARGE SCALE GENOMIC DNA]</scope>
    <source>
        <strain evidence="8 9">MCA1-C-A1</strain>
    </source>
</reference>
<dbReference type="CDD" id="cd07035">
    <property type="entry name" value="TPP_PYR_POX_like"/>
    <property type="match status" value="1"/>
</dbReference>
<dbReference type="PANTHER" id="PTHR18968">
    <property type="entry name" value="THIAMINE PYROPHOSPHATE ENZYMES"/>
    <property type="match status" value="1"/>
</dbReference>
<evidence type="ECO:0000256" key="3">
    <source>
        <dbReference type="ARBA" id="ARBA00023052"/>
    </source>
</evidence>
<keyword evidence="3 4" id="KW-0786">Thiamine pyrophosphate</keyword>
<dbReference type="Pfam" id="PF02775">
    <property type="entry name" value="TPP_enzyme_C"/>
    <property type="match status" value="1"/>
</dbReference>
<dbReference type="GO" id="GO:0050660">
    <property type="term" value="F:flavin adenine dinucleotide binding"/>
    <property type="evidence" value="ECO:0007669"/>
    <property type="project" value="TreeGrafter"/>
</dbReference>
<dbReference type="Pfam" id="PF00205">
    <property type="entry name" value="TPP_enzyme_M"/>
    <property type="match status" value="1"/>
</dbReference>
<keyword evidence="9" id="KW-1185">Reference proteome</keyword>
<feature type="domain" description="Thiamine pyrophosphate enzyme central" evidence="5">
    <location>
        <begin position="192"/>
        <end position="323"/>
    </location>
</feature>
<dbReference type="CDD" id="cd00568">
    <property type="entry name" value="TPP_enzymes"/>
    <property type="match status" value="1"/>
</dbReference>
<comment type="cofactor">
    <cofactor evidence="1">
        <name>thiamine diphosphate</name>
        <dbReference type="ChEBI" id="CHEBI:58937"/>
    </cofactor>
</comment>
<dbReference type="GO" id="GO:0005948">
    <property type="term" value="C:acetolactate synthase complex"/>
    <property type="evidence" value="ECO:0007669"/>
    <property type="project" value="TreeGrafter"/>
</dbReference>
<dbReference type="AlphaFoldDB" id="A0A2M9XFR8"/>
<dbReference type="PROSITE" id="PS00187">
    <property type="entry name" value="TPP_ENZYMES"/>
    <property type="match status" value="1"/>
</dbReference>
<name>A0A2M9XFR8_9LEPT</name>
<dbReference type="Proteomes" id="UP000232196">
    <property type="component" value="Unassembled WGS sequence"/>
</dbReference>
<evidence type="ECO:0000313" key="9">
    <source>
        <dbReference type="Proteomes" id="UP000232196"/>
    </source>
</evidence>
<accession>A0A2M9XFR8</accession>
<dbReference type="PANTHER" id="PTHR18968:SF13">
    <property type="entry name" value="ACETOLACTATE SYNTHASE CATALYTIC SUBUNIT, MITOCHONDRIAL"/>
    <property type="match status" value="1"/>
</dbReference>
<evidence type="ECO:0000259" key="5">
    <source>
        <dbReference type="Pfam" id="PF00205"/>
    </source>
</evidence>
<dbReference type="GO" id="GO:0009097">
    <property type="term" value="P:isoleucine biosynthetic process"/>
    <property type="evidence" value="ECO:0007669"/>
    <property type="project" value="TreeGrafter"/>
</dbReference>
<gene>
    <name evidence="8" type="ORF">CH357_03255</name>
</gene>